<dbReference type="GO" id="GO:0046872">
    <property type="term" value="F:metal ion binding"/>
    <property type="evidence" value="ECO:0007669"/>
    <property type="project" value="UniProtKB-KW"/>
</dbReference>
<evidence type="ECO:0000313" key="11">
    <source>
        <dbReference type="EMBL" id="SVA87316.1"/>
    </source>
</evidence>
<keyword evidence="7" id="KW-0342">GTP-binding</keyword>
<keyword evidence="9" id="KW-0131">Cell cycle</keyword>
<accession>A0A381ZDH9</accession>
<dbReference type="PANTHER" id="PTHR11649:SF13">
    <property type="entry name" value="ENGB-TYPE G DOMAIN-CONTAINING PROTEIN"/>
    <property type="match status" value="1"/>
</dbReference>
<organism evidence="11">
    <name type="scientific">marine metagenome</name>
    <dbReference type="NCBI Taxonomy" id="408172"/>
    <lineage>
        <taxon>unclassified sequences</taxon>
        <taxon>metagenomes</taxon>
        <taxon>ecological metagenomes</taxon>
    </lineage>
</organism>
<name>A0A381ZDH9_9ZZZZ</name>
<evidence type="ECO:0000256" key="7">
    <source>
        <dbReference type="ARBA" id="ARBA00023134"/>
    </source>
</evidence>
<dbReference type="InterPro" id="IPR027417">
    <property type="entry name" value="P-loop_NTPase"/>
</dbReference>
<evidence type="ECO:0000256" key="6">
    <source>
        <dbReference type="ARBA" id="ARBA00022842"/>
    </source>
</evidence>
<keyword evidence="3" id="KW-0132">Cell division</keyword>
<evidence type="ECO:0000256" key="2">
    <source>
        <dbReference type="ARBA" id="ARBA00009638"/>
    </source>
</evidence>
<feature type="domain" description="EngB-type G" evidence="10">
    <location>
        <begin position="22"/>
        <end position="195"/>
    </location>
</feature>
<protein>
    <recommendedName>
        <fullName evidence="10">EngB-type G domain-containing protein</fullName>
    </recommendedName>
</protein>
<comment type="similarity">
    <text evidence="2">Belongs to the TRAFAC class TrmE-Era-EngA-EngB-Septin-like GTPase superfamily. EngB GTPase family.</text>
</comment>
<evidence type="ECO:0000256" key="8">
    <source>
        <dbReference type="ARBA" id="ARBA00023210"/>
    </source>
</evidence>
<evidence type="ECO:0000259" key="10">
    <source>
        <dbReference type="PROSITE" id="PS51706"/>
    </source>
</evidence>
<dbReference type="Gene3D" id="3.40.50.300">
    <property type="entry name" value="P-loop containing nucleotide triphosphate hydrolases"/>
    <property type="match status" value="1"/>
</dbReference>
<dbReference type="PANTHER" id="PTHR11649">
    <property type="entry name" value="MSS1/TRME-RELATED GTP-BINDING PROTEIN"/>
    <property type="match status" value="1"/>
</dbReference>
<sequence length="202" mass="22928">MKIISAEFLTGAVSCKQYPDSACPELAFVGRSNVGKSSLINSLLNRKKLVKTSQTPGKTQEINFFKINNDFIFADLPGYGFAKVPQSVQKRWKKMIEDYLLRRETLLAVIFIIDLRRNPSPLDLDLQRWLEACGVEYLLVGTKVDKLSQSEAKKQVKKLNVAYFNKGEDKLLAYSSKSSRGRKELWGKIATRIDAHKKKDVP</sequence>
<dbReference type="InterPro" id="IPR005225">
    <property type="entry name" value="Small_GTP-bd"/>
</dbReference>
<dbReference type="CDD" id="cd01876">
    <property type="entry name" value="YihA_EngB"/>
    <property type="match status" value="1"/>
</dbReference>
<comment type="cofactor">
    <cofactor evidence="1">
        <name>Mg(2+)</name>
        <dbReference type="ChEBI" id="CHEBI:18420"/>
    </cofactor>
</comment>
<keyword evidence="6" id="KW-0460">Magnesium</keyword>
<dbReference type="GO" id="GO:0005829">
    <property type="term" value="C:cytosol"/>
    <property type="evidence" value="ECO:0007669"/>
    <property type="project" value="TreeGrafter"/>
</dbReference>
<evidence type="ECO:0000256" key="4">
    <source>
        <dbReference type="ARBA" id="ARBA00022723"/>
    </source>
</evidence>
<dbReference type="NCBIfam" id="TIGR00231">
    <property type="entry name" value="small_GTP"/>
    <property type="match status" value="1"/>
</dbReference>
<proteinExistence type="inferred from homology"/>
<dbReference type="AlphaFoldDB" id="A0A381ZDH9"/>
<evidence type="ECO:0000256" key="3">
    <source>
        <dbReference type="ARBA" id="ARBA00022618"/>
    </source>
</evidence>
<evidence type="ECO:0000256" key="5">
    <source>
        <dbReference type="ARBA" id="ARBA00022741"/>
    </source>
</evidence>
<dbReference type="InterPro" id="IPR006073">
    <property type="entry name" value="GTP-bd"/>
</dbReference>
<dbReference type="FunFam" id="3.40.50.300:FF:000098">
    <property type="entry name" value="Probable GTP-binding protein EngB"/>
    <property type="match status" value="1"/>
</dbReference>
<evidence type="ECO:0000256" key="1">
    <source>
        <dbReference type="ARBA" id="ARBA00001946"/>
    </source>
</evidence>
<keyword evidence="4" id="KW-0479">Metal-binding</keyword>
<dbReference type="InterPro" id="IPR019987">
    <property type="entry name" value="GTP-bd_ribosome_bio_YsxC"/>
</dbReference>
<dbReference type="Pfam" id="PF01926">
    <property type="entry name" value="MMR_HSR1"/>
    <property type="match status" value="1"/>
</dbReference>
<dbReference type="GO" id="GO:0005525">
    <property type="term" value="F:GTP binding"/>
    <property type="evidence" value="ECO:0007669"/>
    <property type="project" value="UniProtKB-KW"/>
</dbReference>
<keyword evidence="5" id="KW-0547">Nucleotide-binding</keyword>
<dbReference type="SUPFAM" id="SSF52540">
    <property type="entry name" value="P-loop containing nucleoside triphosphate hydrolases"/>
    <property type="match status" value="1"/>
</dbReference>
<dbReference type="PROSITE" id="PS51706">
    <property type="entry name" value="G_ENGB"/>
    <property type="match status" value="1"/>
</dbReference>
<evidence type="ECO:0000256" key="9">
    <source>
        <dbReference type="ARBA" id="ARBA00023306"/>
    </source>
</evidence>
<dbReference type="PRINTS" id="PR00449">
    <property type="entry name" value="RASTRNSFRMNG"/>
</dbReference>
<keyword evidence="8" id="KW-0717">Septation</keyword>
<dbReference type="InterPro" id="IPR030393">
    <property type="entry name" value="G_ENGB_dom"/>
</dbReference>
<dbReference type="EMBL" id="UINC01020902">
    <property type="protein sequence ID" value="SVA87316.1"/>
    <property type="molecule type" value="Genomic_DNA"/>
</dbReference>
<reference evidence="11" key="1">
    <citation type="submission" date="2018-05" db="EMBL/GenBank/DDBJ databases">
        <authorList>
            <person name="Lanie J.A."/>
            <person name="Ng W.-L."/>
            <person name="Kazmierczak K.M."/>
            <person name="Andrzejewski T.M."/>
            <person name="Davidsen T.M."/>
            <person name="Wayne K.J."/>
            <person name="Tettelin H."/>
            <person name="Glass J.I."/>
            <person name="Rusch D."/>
            <person name="Podicherti R."/>
            <person name="Tsui H.-C.T."/>
            <person name="Winkler M.E."/>
        </authorList>
    </citation>
    <scope>NUCLEOTIDE SEQUENCE</scope>
</reference>
<dbReference type="NCBIfam" id="TIGR03598">
    <property type="entry name" value="GTPase_YsxC"/>
    <property type="match status" value="1"/>
</dbReference>
<gene>
    <name evidence="11" type="ORF">METZ01_LOCUS140170</name>
</gene>
<dbReference type="HAMAP" id="MF_00321">
    <property type="entry name" value="GTPase_EngB"/>
    <property type="match status" value="1"/>
</dbReference>
<dbReference type="GO" id="GO:0000917">
    <property type="term" value="P:division septum assembly"/>
    <property type="evidence" value="ECO:0007669"/>
    <property type="project" value="UniProtKB-KW"/>
</dbReference>